<dbReference type="Pfam" id="PF00078">
    <property type="entry name" value="RVT_1"/>
    <property type="match status" value="1"/>
</dbReference>
<organism evidence="2 3">
    <name type="scientific">Mycteria americana</name>
    <name type="common">Wood stork</name>
    <dbReference type="NCBI Taxonomy" id="33587"/>
    <lineage>
        <taxon>Eukaryota</taxon>
        <taxon>Metazoa</taxon>
        <taxon>Chordata</taxon>
        <taxon>Craniata</taxon>
        <taxon>Vertebrata</taxon>
        <taxon>Euteleostomi</taxon>
        <taxon>Archelosauria</taxon>
        <taxon>Archosauria</taxon>
        <taxon>Dinosauria</taxon>
        <taxon>Saurischia</taxon>
        <taxon>Theropoda</taxon>
        <taxon>Coelurosauria</taxon>
        <taxon>Aves</taxon>
        <taxon>Neognathae</taxon>
        <taxon>Neoaves</taxon>
        <taxon>Aequornithes</taxon>
        <taxon>Ciconiiformes</taxon>
        <taxon>Ciconiidae</taxon>
        <taxon>Mycteria</taxon>
    </lineage>
</organism>
<dbReference type="SUPFAM" id="SSF56672">
    <property type="entry name" value="DNA/RNA polymerases"/>
    <property type="match status" value="1"/>
</dbReference>
<evidence type="ECO:0000313" key="3">
    <source>
        <dbReference type="Proteomes" id="UP001333110"/>
    </source>
</evidence>
<dbReference type="InterPro" id="IPR000477">
    <property type="entry name" value="RT_dom"/>
</dbReference>
<dbReference type="CDD" id="cd01650">
    <property type="entry name" value="RT_nLTR_like"/>
    <property type="match status" value="1"/>
</dbReference>
<gene>
    <name evidence="2" type="ORF">QYF61_004813</name>
</gene>
<comment type="caution">
    <text evidence="2">The sequence shown here is derived from an EMBL/GenBank/DDBJ whole genome shotgun (WGS) entry which is preliminary data.</text>
</comment>
<dbReference type="InterPro" id="IPR043502">
    <property type="entry name" value="DNA/RNA_pol_sf"/>
</dbReference>
<accession>A0AAN7S222</accession>
<dbReference type="AlphaFoldDB" id="A0AAN7S222"/>
<protein>
    <recommendedName>
        <fullName evidence="1">Reverse transcriptase domain-containing protein</fullName>
    </recommendedName>
</protein>
<sequence>MENNGDVVMGVYYQSPSQDKHLLEAQEQAIALCRKSSKRGRRPAWLNRELLVELKRKKKLYDLWKRAQASQEEYRAVVHICREKTLKAKAQLGLKLASVVSDNKKGFFKHVNDKKRSKENIGPILVEEGHLTNRDGERAEAFNAFFASVFNNTDRPWAARSPASEDHKCRNSDFPFVDTEIVRDQVYQLHVHRSVGPDEIYPRVLKELADVMAGSLSIIYQRSWKSGEVPTDWKLPTPGKIVEKIILGTTERHLKNNAVIRHNRHGFTKGKSCLTNLISCYDKVTHLVDEGKAVDVVFLDFSKAFDNVPHNILLDKLFNCGISGFIGHWVKNWLKGRAQGVVVNGATSGWLQVTSSVPQGSILGPVLFNIFIHDLDAGVECTISKFADNTKLGGAVDSLKGQDILQRDLDRLEDWPMINGMKFNKSKCQMLHPAWSHVGHEYKLGEEWLESSPAERDLGVLVDSRLNRSQQGALAAKRANRILGCIKHSTTSWSREGIIPLYSALVWPPLERCVQFWAPPFKKDVKVLECVQRRATKLVTGLEGMSYEEWLRTLGLSSLEKRRLRGDLVALCSFLRRGSGEGGAELFSLVSSDRTCGNGSKLHQGRFRLDIKKYFCTERVEQEPWNRLHREAVDAPCLSVFKRHLDNALNNML</sequence>
<feature type="domain" description="Reverse transcriptase" evidence="1">
    <location>
        <begin position="223"/>
        <end position="462"/>
    </location>
</feature>
<name>A0AAN7S222_MYCAM</name>
<reference evidence="2 3" key="1">
    <citation type="journal article" date="2023" name="J. Hered.">
        <title>Chromosome-level genome of the wood stork (Mycteria americana) provides insight into avian chromosome evolution.</title>
        <authorList>
            <person name="Flamio R. Jr."/>
            <person name="Ramstad K.M."/>
        </authorList>
    </citation>
    <scope>NUCLEOTIDE SEQUENCE [LARGE SCALE GENOMIC DNA]</scope>
    <source>
        <strain evidence="2">JAX WOST 10</strain>
    </source>
</reference>
<dbReference type="Proteomes" id="UP001333110">
    <property type="component" value="Unassembled WGS sequence"/>
</dbReference>
<evidence type="ECO:0000313" key="2">
    <source>
        <dbReference type="EMBL" id="KAK4815598.1"/>
    </source>
</evidence>
<evidence type="ECO:0000259" key="1">
    <source>
        <dbReference type="PROSITE" id="PS50878"/>
    </source>
</evidence>
<dbReference type="EMBL" id="JAUNZN010000009">
    <property type="protein sequence ID" value="KAK4815598.1"/>
    <property type="molecule type" value="Genomic_DNA"/>
</dbReference>
<dbReference type="PROSITE" id="PS50878">
    <property type="entry name" value="RT_POL"/>
    <property type="match status" value="1"/>
</dbReference>
<keyword evidence="3" id="KW-1185">Reference proteome</keyword>
<proteinExistence type="predicted"/>
<dbReference type="PANTHER" id="PTHR33332">
    <property type="entry name" value="REVERSE TRANSCRIPTASE DOMAIN-CONTAINING PROTEIN"/>
    <property type="match status" value="1"/>
</dbReference>